<dbReference type="OrthoDB" id="1160166at2"/>
<evidence type="ECO:0000313" key="2">
    <source>
        <dbReference type="Proteomes" id="UP000295411"/>
    </source>
</evidence>
<dbReference type="Proteomes" id="UP000295411">
    <property type="component" value="Unassembled WGS sequence"/>
</dbReference>
<evidence type="ECO:0000313" key="1">
    <source>
        <dbReference type="EMBL" id="TDK27993.1"/>
    </source>
</evidence>
<dbReference type="EMBL" id="SMTK01000001">
    <property type="protein sequence ID" value="TDK27993.1"/>
    <property type="molecule type" value="Genomic_DNA"/>
</dbReference>
<sequence length="95" mass="9616">MTSPNGIFSEAPGRLPLASLKRLARTAGVFYLAVGIPGGFSAGFVDPSLHVARDAAATTGNEMANPGLVRLGVAVGVRTPRPAHPSPAQFAPVPA</sequence>
<proteinExistence type="predicted"/>
<dbReference type="AlphaFoldDB" id="A0A4R5U323"/>
<evidence type="ECO:0008006" key="3">
    <source>
        <dbReference type="Google" id="ProtNLM"/>
    </source>
</evidence>
<dbReference type="InterPro" id="IPR025495">
    <property type="entry name" value="DUF4386"/>
</dbReference>
<gene>
    <name evidence="1" type="ORF">E2F48_02500</name>
</gene>
<reference evidence="1 2" key="1">
    <citation type="submission" date="2019-03" db="EMBL/GenBank/DDBJ databases">
        <title>Arthrobacter sp. nov., an bacterium isolated from biocrust in Mu Us Desert.</title>
        <authorList>
            <person name="Lixiong L."/>
        </authorList>
    </citation>
    <scope>NUCLEOTIDE SEQUENCE [LARGE SCALE GENOMIC DNA]</scope>
    <source>
        <strain evidence="1 2">SLN-3</strain>
    </source>
</reference>
<comment type="caution">
    <text evidence="1">The sequence shown here is derived from an EMBL/GenBank/DDBJ whole genome shotgun (WGS) entry which is preliminary data.</text>
</comment>
<dbReference type="RefSeq" id="WP_133402406.1">
    <property type="nucleotide sequence ID" value="NZ_SMTK01000001.1"/>
</dbReference>
<dbReference type="Pfam" id="PF14329">
    <property type="entry name" value="DUF4386"/>
    <property type="match status" value="1"/>
</dbReference>
<accession>A0A4R5U323</accession>
<protein>
    <recommendedName>
        <fullName evidence="3">DUF4386 family protein</fullName>
    </recommendedName>
</protein>
<keyword evidence="2" id="KW-1185">Reference proteome</keyword>
<organism evidence="1 2">
    <name type="scientific">Arthrobacter crusticola</name>
    <dbReference type="NCBI Taxonomy" id="2547960"/>
    <lineage>
        <taxon>Bacteria</taxon>
        <taxon>Bacillati</taxon>
        <taxon>Actinomycetota</taxon>
        <taxon>Actinomycetes</taxon>
        <taxon>Micrococcales</taxon>
        <taxon>Micrococcaceae</taxon>
        <taxon>Arthrobacter</taxon>
    </lineage>
</organism>
<name>A0A4R5U323_9MICC</name>